<proteinExistence type="predicted"/>
<evidence type="ECO:0000313" key="1">
    <source>
        <dbReference type="EMBL" id="CAD8649783.1"/>
    </source>
</evidence>
<sequence>MASKIQPKFIFASAGKTARQSKPSYLTESAENRLLVRNSLLLQWGRENRCCKFKRQTFPQARALHLLRKKEDMPIRMLNFGRFVLYVNDCYALQQRMLIQRVSHRIQRRRNRSQN</sequence>
<dbReference type="EMBL" id="HBEZ01047733">
    <property type="protein sequence ID" value="CAD8649783.1"/>
    <property type="molecule type" value="Transcribed_RNA"/>
</dbReference>
<gene>
    <name evidence="1" type="ORF">CCUR1050_LOCUS26260</name>
</gene>
<accession>A0A7S0MSB2</accession>
<reference evidence="1" key="1">
    <citation type="submission" date="2021-01" db="EMBL/GenBank/DDBJ databases">
        <authorList>
            <person name="Corre E."/>
            <person name="Pelletier E."/>
            <person name="Niang G."/>
            <person name="Scheremetjew M."/>
            <person name="Finn R."/>
            <person name="Kale V."/>
            <person name="Holt S."/>
            <person name="Cochrane G."/>
            <person name="Meng A."/>
            <person name="Brown T."/>
            <person name="Cohen L."/>
        </authorList>
    </citation>
    <scope>NUCLEOTIDE SEQUENCE</scope>
    <source>
        <strain evidence="1">CCAP979/52</strain>
    </source>
</reference>
<protein>
    <submittedName>
        <fullName evidence="1">Uncharacterized protein</fullName>
    </submittedName>
</protein>
<organism evidence="1">
    <name type="scientific">Cryptomonas curvata</name>
    <dbReference type="NCBI Taxonomy" id="233186"/>
    <lineage>
        <taxon>Eukaryota</taxon>
        <taxon>Cryptophyceae</taxon>
        <taxon>Cryptomonadales</taxon>
        <taxon>Cryptomonadaceae</taxon>
        <taxon>Cryptomonas</taxon>
    </lineage>
</organism>
<dbReference type="AlphaFoldDB" id="A0A7S0MSB2"/>
<name>A0A7S0MSB2_9CRYP</name>